<evidence type="ECO:0000259" key="9">
    <source>
        <dbReference type="PROSITE" id="PS50850"/>
    </source>
</evidence>
<protein>
    <submittedName>
        <fullName evidence="10">MFS transporter</fullName>
    </submittedName>
</protein>
<feature type="transmembrane region" description="Helical" evidence="8">
    <location>
        <begin position="386"/>
        <end position="405"/>
    </location>
</feature>
<gene>
    <name evidence="10" type="ORF">EPA93_09080</name>
</gene>
<keyword evidence="6 8" id="KW-0472">Membrane</keyword>
<dbReference type="EMBL" id="CP035758">
    <property type="protein sequence ID" value="QBD76153.1"/>
    <property type="molecule type" value="Genomic_DNA"/>
</dbReference>
<proteinExistence type="predicted"/>
<keyword evidence="3" id="KW-1003">Cell membrane</keyword>
<accession>A0A4P6JM28</accession>
<organism evidence="10 11">
    <name type="scientific">Ktedonosporobacter rubrisoli</name>
    <dbReference type="NCBI Taxonomy" id="2509675"/>
    <lineage>
        <taxon>Bacteria</taxon>
        <taxon>Bacillati</taxon>
        <taxon>Chloroflexota</taxon>
        <taxon>Ktedonobacteria</taxon>
        <taxon>Ktedonobacterales</taxon>
        <taxon>Ktedonosporobacteraceae</taxon>
        <taxon>Ktedonosporobacter</taxon>
    </lineage>
</organism>
<feature type="transmembrane region" description="Helical" evidence="8">
    <location>
        <begin position="138"/>
        <end position="155"/>
    </location>
</feature>
<dbReference type="KEGG" id="kbs:EPA93_09080"/>
<dbReference type="InterPro" id="IPR010290">
    <property type="entry name" value="TM_effector"/>
</dbReference>
<dbReference type="OrthoDB" id="9775268at2"/>
<dbReference type="PANTHER" id="PTHR23513">
    <property type="entry name" value="INTEGRAL MEMBRANE EFFLUX PROTEIN-RELATED"/>
    <property type="match status" value="1"/>
</dbReference>
<evidence type="ECO:0000256" key="7">
    <source>
        <dbReference type="SAM" id="MobiDB-lite"/>
    </source>
</evidence>
<dbReference type="GO" id="GO:0022857">
    <property type="term" value="F:transmembrane transporter activity"/>
    <property type="evidence" value="ECO:0007669"/>
    <property type="project" value="InterPro"/>
</dbReference>
<evidence type="ECO:0000313" key="10">
    <source>
        <dbReference type="EMBL" id="QBD76153.1"/>
    </source>
</evidence>
<feature type="transmembrane region" description="Helical" evidence="8">
    <location>
        <begin position="49"/>
        <end position="73"/>
    </location>
</feature>
<sequence>MKKSSSHSREQSISEREAEKEVPPIGAPRPPGKGLWRAFTSLRQYNFRLYCFGQLVSLLGTWMQSIGQVWLVLELTHSAWQLGLVGALQAVPILLFSIFGGIFADRWPKRQVLFLTQAGAMLQAFALWALVASGRIELWHLYILALLLGLTRCLDLPTRRAFIIEMVGREDLPNAIALNSSIATLTRIVGPGLGGLIIAASGVTSLFLLNAISFVAVLVALVLIRTRNLYVQTPEQLTEDTEKQSTWQSLHEGLNYVWKTPAMVLAIIVGGLVLLFGSNFNVVLPLIATDVLHSGVKGYGFLDAAASIGSLLAALWLAWRNQQSTALRLLICMLLFGILEVAFAISHLYLLSLVLIAGIGLTESIFASQAMTMLQMVTPGHLHGRVISVQVLFFDGSLPLGYMLMGWLSSLGGPSNAMLIGAILCVVVVGIGWIWRKAAERDIAVAAQV</sequence>
<dbReference type="PROSITE" id="PS50850">
    <property type="entry name" value="MFS"/>
    <property type="match status" value="1"/>
</dbReference>
<keyword evidence="11" id="KW-1185">Reference proteome</keyword>
<evidence type="ECO:0000256" key="6">
    <source>
        <dbReference type="ARBA" id="ARBA00023136"/>
    </source>
</evidence>
<dbReference type="Proteomes" id="UP000290365">
    <property type="component" value="Chromosome"/>
</dbReference>
<dbReference type="GO" id="GO:0005886">
    <property type="term" value="C:plasma membrane"/>
    <property type="evidence" value="ECO:0007669"/>
    <property type="project" value="UniProtKB-SubCell"/>
</dbReference>
<dbReference type="Gene3D" id="1.20.1250.20">
    <property type="entry name" value="MFS general substrate transporter like domains"/>
    <property type="match status" value="1"/>
</dbReference>
<evidence type="ECO:0000256" key="2">
    <source>
        <dbReference type="ARBA" id="ARBA00022448"/>
    </source>
</evidence>
<feature type="transmembrane region" description="Helical" evidence="8">
    <location>
        <begin position="79"/>
        <end position="100"/>
    </location>
</feature>
<dbReference type="SUPFAM" id="SSF103473">
    <property type="entry name" value="MFS general substrate transporter"/>
    <property type="match status" value="1"/>
</dbReference>
<dbReference type="Pfam" id="PF05977">
    <property type="entry name" value="MFS_3"/>
    <property type="match status" value="1"/>
</dbReference>
<evidence type="ECO:0000256" key="5">
    <source>
        <dbReference type="ARBA" id="ARBA00022989"/>
    </source>
</evidence>
<evidence type="ECO:0000256" key="1">
    <source>
        <dbReference type="ARBA" id="ARBA00004651"/>
    </source>
</evidence>
<dbReference type="CDD" id="cd06173">
    <property type="entry name" value="MFS_MefA_like"/>
    <property type="match status" value="1"/>
</dbReference>
<feature type="transmembrane region" description="Helical" evidence="8">
    <location>
        <begin position="417"/>
        <end position="435"/>
    </location>
</feature>
<dbReference type="RefSeq" id="WP_129886748.1">
    <property type="nucleotide sequence ID" value="NZ_CP035758.1"/>
</dbReference>
<feature type="domain" description="Major facilitator superfamily (MFS) profile" evidence="9">
    <location>
        <begin position="46"/>
        <end position="440"/>
    </location>
</feature>
<feature type="compositionally biased region" description="Basic and acidic residues" evidence="7">
    <location>
        <begin position="7"/>
        <end position="22"/>
    </location>
</feature>
<dbReference type="PANTHER" id="PTHR23513:SF11">
    <property type="entry name" value="STAPHYLOFERRIN A TRANSPORTER"/>
    <property type="match status" value="1"/>
</dbReference>
<feature type="transmembrane region" description="Helical" evidence="8">
    <location>
        <begin position="264"/>
        <end position="287"/>
    </location>
</feature>
<dbReference type="InterPro" id="IPR020846">
    <property type="entry name" value="MFS_dom"/>
</dbReference>
<keyword evidence="2" id="KW-0813">Transport</keyword>
<keyword evidence="4 8" id="KW-0812">Transmembrane</keyword>
<feature type="transmembrane region" description="Helical" evidence="8">
    <location>
        <begin position="176"/>
        <end position="200"/>
    </location>
</feature>
<feature type="transmembrane region" description="Helical" evidence="8">
    <location>
        <begin position="326"/>
        <end position="345"/>
    </location>
</feature>
<feature type="region of interest" description="Disordered" evidence="7">
    <location>
        <begin position="1"/>
        <end position="29"/>
    </location>
</feature>
<feature type="transmembrane region" description="Helical" evidence="8">
    <location>
        <begin position="299"/>
        <end position="319"/>
    </location>
</feature>
<name>A0A4P6JM28_KTERU</name>
<evidence type="ECO:0000256" key="3">
    <source>
        <dbReference type="ARBA" id="ARBA00022475"/>
    </source>
</evidence>
<evidence type="ECO:0000313" key="11">
    <source>
        <dbReference type="Proteomes" id="UP000290365"/>
    </source>
</evidence>
<reference evidence="10 11" key="1">
    <citation type="submission" date="2019-01" db="EMBL/GenBank/DDBJ databases">
        <title>Ktedonosporobacter rubrisoli SCAWS-G2.</title>
        <authorList>
            <person name="Huang Y."/>
            <person name="Yan B."/>
        </authorList>
    </citation>
    <scope>NUCLEOTIDE SEQUENCE [LARGE SCALE GENOMIC DNA]</scope>
    <source>
        <strain evidence="10 11">SCAWS-G2</strain>
    </source>
</reference>
<evidence type="ECO:0000256" key="4">
    <source>
        <dbReference type="ARBA" id="ARBA00022692"/>
    </source>
</evidence>
<dbReference type="InterPro" id="IPR036259">
    <property type="entry name" value="MFS_trans_sf"/>
</dbReference>
<comment type="subcellular location">
    <subcellularLocation>
        <location evidence="1">Cell membrane</location>
        <topology evidence="1">Multi-pass membrane protein</topology>
    </subcellularLocation>
</comment>
<keyword evidence="5 8" id="KW-1133">Transmembrane helix</keyword>
<feature type="transmembrane region" description="Helical" evidence="8">
    <location>
        <begin position="351"/>
        <end position="374"/>
    </location>
</feature>
<feature type="transmembrane region" description="Helical" evidence="8">
    <location>
        <begin position="206"/>
        <end position="224"/>
    </location>
</feature>
<dbReference type="AlphaFoldDB" id="A0A4P6JM28"/>
<evidence type="ECO:0000256" key="8">
    <source>
        <dbReference type="SAM" id="Phobius"/>
    </source>
</evidence>
<feature type="transmembrane region" description="Helical" evidence="8">
    <location>
        <begin position="112"/>
        <end position="132"/>
    </location>
</feature>